<keyword evidence="5 6" id="KW-0472">Membrane</keyword>
<feature type="transmembrane region" description="Helical" evidence="6">
    <location>
        <begin position="360"/>
        <end position="382"/>
    </location>
</feature>
<feature type="transmembrane region" description="Helical" evidence="6">
    <location>
        <begin position="81"/>
        <end position="102"/>
    </location>
</feature>
<evidence type="ECO:0000313" key="8">
    <source>
        <dbReference type="EMBL" id="TEB28430.1"/>
    </source>
</evidence>
<gene>
    <name evidence="8" type="ORF">FA13DRAFT_791774</name>
</gene>
<accession>A0A4Y7T2P2</accession>
<feature type="transmembrane region" description="Helical" evidence="6">
    <location>
        <begin position="275"/>
        <end position="296"/>
    </location>
</feature>
<dbReference type="Gene3D" id="1.20.1250.20">
    <property type="entry name" value="MFS general substrate transporter like domains"/>
    <property type="match status" value="2"/>
</dbReference>
<dbReference type="InterPro" id="IPR011701">
    <property type="entry name" value="MFS"/>
</dbReference>
<dbReference type="GO" id="GO:0022857">
    <property type="term" value="F:transmembrane transporter activity"/>
    <property type="evidence" value="ECO:0007669"/>
    <property type="project" value="InterPro"/>
</dbReference>
<dbReference type="EMBL" id="QPFP01000032">
    <property type="protein sequence ID" value="TEB28430.1"/>
    <property type="molecule type" value="Genomic_DNA"/>
</dbReference>
<name>A0A4Y7T2P2_COPMI</name>
<dbReference type="FunFam" id="1.20.1250.20:FF:000034">
    <property type="entry name" value="MFS general substrate transporter"/>
    <property type="match status" value="1"/>
</dbReference>
<dbReference type="Proteomes" id="UP000298030">
    <property type="component" value="Unassembled WGS sequence"/>
</dbReference>
<dbReference type="OrthoDB" id="2962993at2759"/>
<sequence>MSMEKEKGSIDHISSADANEVEAFQHVDEGTHHRVLRKMDWHILPFISLLYLLSFLDRANIGNARIAGMAVDVGLDGLKYNVIAAVFFIPYALAEVPSNICLKLFRPSRWIPSIMVAWGLVMTLMCLCKTYESLIIARVFLGLTEAGLFPGITFYLSLWYRRQDVARRIAIFFSAATVAGAFGGLLAYGIEHMEGIGGLHGWQWIFCLEGILTVVVAIISYFYMHDYPETATFLSTSERQIVVQMLKDDKLGQATHFEYKYVWQAMLDYKTYVQIAIYMGLLVPVYAVALFTPTIVKELGYNAVYAQLLTIPPFVAGCICTLVVGYYSDKLNLRGPFVIGGATVSMIGYIILISQSRAGVSYFGAILCAVGVYPTIAVDLAWSGSMAGGDICKGVTLAMVIGIGNLGGVASSFIYIHGPRFFSGHGACIGFLSVSVIGSAFAMWDYNRLNKKHIAICERDGIDESQNEKYVDAGNSSPLFRFPL</sequence>
<protein>
    <submittedName>
        <fullName evidence="8">MFS general substrate transporter</fullName>
    </submittedName>
</protein>
<feature type="domain" description="Major facilitator superfamily (MFS) profile" evidence="7">
    <location>
        <begin position="43"/>
        <end position="484"/>
    </location>
</feature>
<evidence type="ECO:0000313" key="9">
    <source>
        <dbReference type="Proteomes" id="UP000298030"/>
    </source>
</evidence>
<dbReference type="GO" id="GO:0016020">
    <property type="term" value="C:membrane"/>
    <property type="evidence" value="ECO:0007669"/>
    <property type="project" value="UniProtKB-SubCell"/>
</dbReference>
<feature type="transmembrane region" description="Helical" evidence="6">
    <location>
        <begin position="308"/>
        <end position="328"/>
    </location>
</feature>
<dbReference type="PROSITE" id="PS50850">
    <property type="entry name" value="MFS"/>
    <property type="match status" value="1"/>
</dbReference>
<feature type="transmembrane region" description="Helical" evidence="6">
    <location>
        <begin position="422"/>
        <end position="444"/>
    </location>
</feature>
<proteinExistence type="predicted"/>
<organism evidence="8 9">
    <name type="scientific">Coprinellus micaceus</name>
    <name type="common">Glistening ink-cap mushroom</name>
    <name type="synonym">Coprinus micaceus</name>
    <dbReference type="NCBI Taxonomy" id="71717"/>
    <lineage>
        <taxon>Eukaryota</taxon>
        <taxon>Fungi</taxon>
        <taxon>Dikarya</taxon>
        <taxon>Basidiomycota</taxon>
        <taxon>Agaricomycotina</taxon>
        <taxon>Agaricomycetes</taxon>
        <taxon>Agaricomycetidae</taxon>
        <taxon>Agaricales</taxon>
        <taxon>Agaricineae</taxon>
        <taxon>Psathyrellaceae</taxon>
        <taxon>Coprinellus</taxon>
    </lineage>
</organism>
<dbReference type="AlphaFoldDB" id="A0A4Y7T2P2"/>
<keyword evidence="2" id="KW-0813">Transport</keyword>
<feature type="transmembrane region" description="Helical" evidence="6">
    <location>
        <begin position="170"/>
        <end position="190"/>
    </location>
</feature>
<feature type="transmembrane region" description="Helical" evidence="6">
    <location>
        <begin position="202"/>
        <end position="224"/>
    </location>
</feature>
<feature type="transmembrane region" description="Helical" evidence="6">
    <location>
        <begin position="335"/>
        <end position="354"/>
    </location>
</feature>
<dbReference type="SUPFAM" id="SSF103473">
    <property type="entry name" value="MFS general substrate transporter"/>
    <property type="match status" value="1"/>
</dbReference>
<comment type="caution">
    <text evidence="8">The sequence shown here is derived from an EMBL/GenBank/DDBJ whole genome shotgun (WGS) entry which is preliminary data.</text>
</comment>
<dbReference type="FunFam" id="1.20.1250.20:FF:000013">
    <property type="entry name" value="MFS general substrate transporter"/>
    <property type="match status" value="1"/>
</dbReference>
<evidence type="ECO:0000259" key="7">
    <source>
        <dbReference type="PROSITE" id="PS50850"/>
    </source>
</evidence>
<evidence type="ECO:0000256" key="3">
    <source>
        <dbReference type="ARBA" id="ARBA00022692"/>
    </source>
</evidence>
<dbReference type="InterPro" id="IPR036259">
    <property type="entry name" value="MFS_trans_sf"/>
</dbReference>
<feature type="transmembrane region" description="Helical" evidence="6">
    <location>
        <begin position="394"/>
        <end position="416"/>
    </location>
</feature>
<keyword evidence="9" id="KW-1185">Reference proteome</keyword>
<comment type="subcellular location">
    <subcellularLocation>
        <location evidence="1">Membrane</location>
        <topology evidence="1">Multi-pass membrane protein</topology>
    </subcellularLocation>
</comment>
<evidence type="ECO:0000256" key="1">
    <source>
        <dbReference type="ARBA" id="ARBA00004141"/>
    </source>
</evidence>
<dbReference type="PANTHER" id="PTHR43791:SF19">
    <property type="entry name" value="TRANSPORTER, PUTATIVE (AFU_ORTHOLOGUE AFUA_1G01812)-RELATED"/>
    <property type="match status" value="1"/>
</dbReference>
<reference evidence="8 9" key="1">
    <citation type="journal article" date="2019" name="Nat. Ecol. Evol.">
        <title>Megaphylogeny resolves global patterns of mushroom evolution.</title>
        <authorList>
            <person name="Varga T."/>
            <person name="Krizsan K."/>
            <person name="Foldi C."/>
            <person name="Dima B."/>
            <person name="Sanchez-Garcia M."/>
            <person name="Sanchez-Ramirez S."/>
            <person name="Szollosi G.J."/>
            <person name="Szarkandi J.G."/>
            <person name="Papp V."/>
            <person name="Albert L."/>
            <person name="Andreopoulos W."/>
            <person name="Angelini C."/>
            <person name="Antonin V."/>
            <person name="Barry K.W."/>
            <person name="Bougher N.L."/>
            <person name="Buchanan P."/>
            <person name="Buyck B."/>
            <person name="Bense V."/>
            <person name="Catcheside P."/>
            <person name="Chovatia M."/>
            <person name="Cooper J."/>
            <person name="Damon W."/>
            <person name="Desjardin D."/>
            <person name="Finy P."/>
            <person name="Geml J."/>
            <person name="Haridas S."/>
            <person name="Hughes K."/>
            <person name="Justo A."/>
            <person name="Karasinski D."/>
            <person name="Kautmanova I."/>
            <person name="Kiss B."/>
            <person name="Kocsube S."/>
            <person name="Kotiranta H."/>
            <person name="LaButti K.M."/>
            <person name="Lechner B.E."/>
            <person name="Liimatainen K."/>
            <person name="Lipzen A."/>
            <person name="Lukacs Z."/>
            <person name="Mihaltcheva S."/>
            <person name="Morgado L.N."/>
            <person name="Niskanen T."/>
            <person name="Noordeloos M.E."/>
            <person name="Ohm R.A."/>
            <person name="Ortiz-Santana B."/>
            <person name="Ovrebo C."/>
            <person name="Racz N."/>
            <person name="Riley R."/>
            <person name="Savchenko A."/>
            <person name="Shiryaev A."/>
            <person name="Soop K."/>
            <person name="Spirin V."/>
            <person name="Szebenyi C."/>
            <person name="Tomsovsky M."/>
            <person name="Tulloss R.E."/>
            <person name="Uehling J."/>
            <person name="Grigoriev I.V."/>
            <person name="Vagvolgyi C."/>
            <person name="Papp T."/>
            <person name="Martin F.M."/>
            <person name="Miettinen O."/>
            <person name="Hibbett D.S."/>
            <person name="Nagy L.G."/>
        </authorList>
    </citation>
    <scope>NUCLEOTIDE SEQUENCE [LARGE SCALE GENOMIC DNA]</scope>
    <source>
        <strain evidence="8 9">FP101781</strain>
    </source>
</reference>
<evidence type="ECO:0000256" key="4">
    <source>
        <dbReference type="ARBA" id="ARBA00022989"/>
    </source>
</evidence>
<dbReference type="Pfam" id="PF07690">
    <property type="entry name" value="MFS_1"/>
    <property type="match status" value="1"/>
</dbReference>
<evidence type="ECO:0000256" key="2">
    <source>
        <dbReference type="ARBA" id="ARBA00022448"/>
    </source>
</evidence>
<feature type="transmembrane region" description="Helical" evidence="6">
    <location>
        <begin position="138"/>
        <end position="158"/>
    </location>
</feature>
<dbReference type="PANTHER" id="PTHR43791">
    <property type="entry name" value="PERMEASE-RELATED"/>
    <property type="match status" value="1"/>
</dbReference>
<evidence type="ECO:0000256" key="6">
    <source>
        <dbReference type="SAM" id="Phobius"/>
    </source>
</evidence>
<keyword evidence="4 6" id="KW-1133">Transmembrane helix</keyword>
<dbReference type="InterPro" id="IPR020846">
    <property type="entry name" value="MFS_dom"/>
</dbReference>
<keyword evidence="3 6" id="KW-0812">Transmembrane</keyword>
<feature type="transmembrane region" description="Helical" evidence="6">
    <location>
        <begin position="43"/>
        <end position="61"/>
    </location>
</feature>
<evidence type="ECO:0000256" key="5">
    <source>
        <dbReference type="ARBA" id="ARBA00023136"/>
    </source>
</evidence>
<feature type="transmembrane region" description="Helical" evidence="6">
    <location>
        <begin position="114"/>
        <end position="132"/>
    </location>
</feature>
<dbReference type="STRING" id="71717.A0A4Y7T2P2"/>